<evidence type="ECO:0000256" key="1">
    <source>
        <dbReference type="ARBA" id="ARBA00004651"/>
    </source>
</evidence>
<keyword evidence="10" id="KW-1185">Reference proteome</keyword>
<dbReference type="InterPro" id="IPR050250">
    <property type="entry name" value="Macrolide_Exporter_MacB"/>
</dbReference>
<evidence type="ECO:0000313" key="9">
    <source>
        <dbReference type="EMBL" id="MBE9667260.1"/>
    </source>
</evidence>
<dbReference type="Proteomes" id="UP000632774">
    <property type="component" value="Unassembled WGS sequence"/>
</dbReference>
<protein>
    <submittedName>
        <fullName evidence="9">ABC transporter permease</fullName>
    </submittedName>
</protein>
<feature type="transmembrane region" description="Helical" evidence="6">
    <location>
        <begin position="689"/>
        <end position="709"/>
    </location>
</feature>
<comment type="subcellular location">
    <subcellularLocation>
        <location evidence="1">Cell membrane</location>
        <topology evidence="1">Multi-pass membrane protein</topology>
    </subcellularLocation>
</comment>
<feature type="domain" description="ABC3 transporter permease C-terminal" evidence="7">
    <location>
        <begin position="300"/>
        <end position="412"/>
    </location>
</feature>
<feature type="transmembrane region" description="Helical" evidence="6">
    <location>
        <begin position="390"/>
        <end position="412"/>
    </location>
</feature>
<dbReference type="InterPro" id="IPR025857">
    <property type="entry name" value="MacB_PCD"/>
</dbReference>
<proteinExistence type="predicted"/>
<evidence type="ECO:0000256" key="6">
    <source>
        <dbReference type="SAM" id="Phobius"/>
    </source>
</evidence>
<dbReference type="Pfam" id="PF02687">
    <property type="entry name" value="FtsX"/>
    <property type="match status" value="2"/>
</dbReference>
<evidence type="ECO:0000259" key="8">
    <source>
        <dbReference type="Pfam" id="PF12704"/>
    </source>
</evidence>
<gene>
    <name evidence="9" type="ORF">IRJ18_12890</name>
</gene>
<organism evidence="9 10">
    <name type="scientific">Mucilaginibacter boryungensis</name>
    <dbReference type="NCBI Taxonomy" id="768480"/>
    <lineage>
        <taxon>Bacteria</taxon>
        <taxon>Pseudomonadati</taxon>
        <taxon>Bacteroidota</taxon>
        <taxon>Sphingobacteriia</taxon>
        <taxon>Sphingobacteriales</taxon>
        <taxon>Sphingobacteriaceae</taxon>
        <taxon>Mucilaginibacter</taxon>
    </lineage>
</organism>
<accession>A0ABR9XJ80</accession>
<sequence length="808" mass="89879">MFKSYFKTTFRFLLKNKTFSFINIIGLATGTLCCLYILLYVQTQFSYDKHLKDAQDIYRITTTLQLRGDRHNNATASPPIAPAMKKDFPQVLQYTRVIPTGTLGSKEHLLTYKEKSFYQKDVVYVDSTFFDVFTYHFVKGNSTKVLNEAYSIVLLKPVADKLFGNEDPIGKTISIDDDGGKHDFKVNGVVDESLGKSHIQANLFITMRGGGIGAYVLQNNVWAGNNFTASYVKLRPGTSAAALEKQFPAFLDKYGAAQMKSLGMTKQLHLQPVTSIHTTTGYEVELSKTLSPSFLYILLLIAVMIQVIACINFMNLSTARASKRAKEVGVRKVIGAGQGDLIKQFLGESFFLAFLGVVIALPLLLLILPYLNQITRTDIQLSFFSDYRLYLTLTGLVVVTGLVAGSYPAFYLSAFRTIKVIKGNFTSHVSVAGIRRSLVVFQFVLSIVLIAGIIVIYSQLNYIKNKDLGFEKSQRLIFSFYTGDTQKQMGAFMGDLKQLSDVKAVSKADNYLSQFIGHDHGIYLAGGNMAEATDAQNISTDEYFVKANGIKVIEGRDFRLNDSNRVLINETLAKRLGIKPGKALGTRLYSKYDSQETFVEVVGVMKDFNYNSLHGEVKPFMLMYNPNQGNLTSLIVAVNTTNYKSLLSQMEQLWHKDISGAPFEYTFLDDAVQKQYETEITLSNIINSFTLMAILISCLGLFGLAAFSAEQRSKEIGIRKVLGASIPAIAGLLSKDFLKLVIIAFVIATPIAWWGMGQWLQGFVYRVDISWWMFALAGLIAVIISLITVSSQALKAAYANPVKSLRTE</sequence>
<feature type="domain" description="MacB-like periplasmic core" evidence="8">
    <location>
        <begin position="20"/>
        <end position="247"/>
    </location>
</feature>
<comment type="caution">
    <text evidence="9">The sequence shown here is derived from an EMBL/GenBank/DDBJ whole genome shotgun (WGS) entry which is preliminary data.</text>
</comment>
<evidence type="ECO:0000256" key="5">
    <source>
        <dbReference type="ARBA" id="ARBA00023136"/>
    </source>
</evidence>
<reference evidence="9 10" key="1">
    <citation type="submission" date="2020-10" db="EMBL/GenBank/DDBJ databases">
        <title>Mucilaginibacter mali sp. nov., isolated from rhizosphere soil of apple orchard.</title>
        <authorList>
            <person name="Lee J.-S."/>
            <person name="Kim H.S."/>
            <person name="Kim J.-S."/>
        </authorList>
    </citation>
    <scope>NUCLEOTIDE SEQUENCE [LARGE SCALE GENOMIC DNA]</scope>
    <source>
        <strain evidence="9 10">KCTC 23157</strain>
    </source>
</reference>
<dbReference type="PANTHER" id="PTHR30572:SF18">
    <property type="entry name" value="ABC-TYPE MACROLIDE FAMILY EXPORT SYSTEM PERMEASE COMPONENT 2"/>
    <property type="match status" value="1"/>
</dbReference>
<keyword evidence="5 6" id="KW-0472">Membrane</keyword>
<evidence type="ECO:0000256" key="3">
    <source>
        <dbReference type="ARBA" id="ARBA00022692"/>
    </source>
</evidence>
<evidence type="ECO:0000256" key="4">
    <source>
        <dbReference type="ARBA" id="ARBA00022989"/>
    </source>
</evidence>
<evidence type="ECO:0000259" key="7">
    <source>
        <dbReference type="Pfam" id="PF02687"/>
    </source>
</evidence>
<dbReference type="RefSeq" id="WP_194106737.1">
    <property type="nucleotide sequence ID" value="NZ_JADFFM010000002.1"/>
</dbReference>
<keyword evidence="2" id="KW-1003">Cell membrane</keyword>
<feature type="domain" description="ABC3 transporter permease C-terminal" evidence="7">
    <location>
        <begin position="688"/>
        <end position="801"/>
    </location>
</feature>
<dbReference type="PANTHER" id="PTHR30572">
    <property type="entry name" value="MEMBRANE COMPONENT OF TRANSPORTER-RELATED"/>
    <property type="match status" value="1"/>
</dbReference>
<feature type="domain" description="MacB-like periplasmic core" evidence="8">
    <location>
        <begin position="450"/>
        <end position="611"/>
    </location>
</feature>
<feature type="transmembrane region" description="Helical" evidence="6">
    <location>
        <begin position="769"/>
        <end position="789"/>
    </location>
</feature>
<keyword evidence="4 6" id="KW-1133">Transmembrane helix</keyword>
<feature type="transmembrane region" description="Helical" evidence="6">
    <location>
        <begin position="350"/>
        <end position="370"/>
    </location>
</feature>
<feature type="transmembrane region" description="Helical" evidence="6">
    <location>
        <begin position="21"/>
        <end position="41"/>
    </location>
</feature>
<evidence type="ECO:0000313" key="10">
    <source>
        <dbReference type="Proteomes" id="UP000632774"/>
    </source>
</evidence>
<dbReference type="InterPro" id="IPR003838">
    <property type="entry name" value="ABC3_permease_C"/>
</dbReference>
<feature type="transmembrane region" description="Helical" evidence="6">
    <location>
        <begin position="438"/>
        <end position="457"/>
    </location>
</feature>
<dbReference type="EMBL" id="JADFFM010000002">
    <property type="protein sequence ID" value="MBE9667260.1"/>
    <property type="molecule type" value="Genomic_DNA"/>
</dbReference>
<keyword evidence="3 6" id="KW-0812">Transmembrane</keyword>
<name>A0ABR9XJ80_9SPHI</name>
<evidence type="ECO:0000256" key="2">
    <source>
        <dbReference type="ARBA" id="ARBA00022475"/>
    </source>
</evidence>
<feature type="transmembrane region" description="Helical" evidence="6">
    <location>
        <begin position="737"/>
        <end position="757"/>
    </location>
</feature>
<dbReference type="Pfam" id="PF12704">
    <property type="entry name" value="MacB_PCD"/>
    <property type="match status" value="2"/>
</dbReference>
<feature type="transmembrane region" description="Helical" evidence="6">
    <location>
        <begin position="294"/>
        <end position="316"/>
    </location>
</feature>